<protein>
    <submittedName>
        <fullName evidence="2">CotH kinase family protein</fullName>
    </submittedName>
</protein>
<evidence type="ECO:0000256" key="1">
    <source>
        <dbReference type="SAM" id="MobiDB-lite"/>
    </source>
</evidence>
<dbReference type="Pfam" id="PF08757">
    <property type="entry name" value="CotH"/>
    <property type="match status" value="1"/>
</dbReference>
<comment type="caution">
    <text evidence="2">The sequence shown here is derived from an EMBL/GenBank/DDBJ whole genome shotgun (WGS) entry which is preliminary data.</text>
</comment>
<dbReference type="PANTHER" id="PTHR40050:SF1">
    <property type="entry name" value="INNER SPORE COAT PROTEIN H"/>
    <property type="match status" value="1"/>
</dbReference>
<dbReference type="GO" id="GO:0016301">
    <property type="term" value="F:kinase activity"/>
    <property type="evidence" value="ECO:0007669"/>
    <property type="project" value="UniProtKB-KW"/>
</dbReference>
<accession>A0ABW9B5N2</accession>
<dbReference type="Proteomes" id="UP001629230">
    <property type="component" value="Unassembled WGS sequence"/>
</dbReference>
<evidence type="ECO:0000313" key="3">
    <source>
        <dbReference type="Proteomes" id="UP001629230"/>
    </source>
</evidence>
<dbReference type="RefSeq" id="WP_408183209.1">
    <property type="nucleotide sequence ID" value="NZ_JAQQEZ010000089.1"/>
</dbReference>
<dbReference type="PANTHER" id="PTHR40050">
    <property type="entry name" value="INNER SPORE COAT PROTEIN H"/>
    <property type="match status" value="1"/>
</dbReference>
<keyword evidence="2" id="KW-0418">Kinase</keyword>
<keyword evidence="2" id="KW-0808">Transferase</keyword>
<gene>
    <name evidence="2" type="ORF">PQR57_45985</name>
</gene>
<reference evidence="2 3" key="1">
    <citation type="journal article" date="2024" name="Chem. Sci.">
        <title>Discovery of megapolipeptins by genome mining of a Burkholderiales bacteria collection.</title>
        <authorList>
            <person name="Paulo B.S."/>
            <person name="Recchia M.J.J."/>
            <person name="Lee S."/>
            <person name="Fergusson C.H."/>
            <person name="Romanowski S.B."/>
            <person name="Hernandez A."/>
            <person name="Krull N."/>
            <person name="Liu D.Y."/>
            <person name="Cavanagh H."/>
            <person name="Bos A."/>
            <person name="Gray C.A."/>
            <person name="Murphy B.T."/>
            <person name="Linington R.G."/>
            <person name="Eustaquio A.S."/>
        </authorList>
    </citation>
    <scope>NUCLEOTIDE SEQUENCE [LARGE SCALE GENOMIC DNA]</scope>
    <source>
        <strain evidence="2 3">RL17-350-BIC-A</strain>
    </source>
</reference>
<feature type="region of interest" description="Disordered" evidence="1">
    <location>
        <begin position="562"/>
        <end position="583"/>
    </location>
</feature>
<name>A0ABW9B5N2_9BURK</name>
<dbReference type="EMBL" id="JAQQEZ010000089">
    <property type="protein sequence ID" value="MFM0008242.1"/>
    <property type="molecule type" value="Genomic_DNA"/>
</dbReference>
<keyword evidence="3" id="KW-1185">Reference proteome</keyword>
<organism evidence="2 3">
    <name type="scientific">Paraburkholderia dipogonis</name>
    <dbReference type="NCBI Taxonomy" id="1211383"/>
    <lineage>
        <taxon>Bacteria</taxon>
        <taxon>Pseudomonadati</taxon>
        <taxon>Pseudomonadota</taxon>
        <taxon>Betaproteobacteria</taxon>
        <taxon>Burkholderiales</taxon>
        <taxon>Burkholderiaceae</taxon>
        <taxon>Paraburkholderia</taxon>
    </lineage>
</organism>
<proteinExistence type="predicted"/>
<evidence type="ECO:0000313" key="2">
    <source>
        <dbReference type="EMBL" id="MFM0008242.1"/>
    </source>
</evidence>
<dbReference type="InterPro" id="IPR014867">
    <property type="entry name" value="Spore_coat_CotH_CotH2/3/7"/>
</dbReference>
<sequence length="583" mass="64167">MNKAAFLARFKDRAVVIGDLPAGTARDLAEQVNRTQGPGDGVLTRKAELSALFDLLRNQAGAPGDDLPLVDGAGRSSAAADAIAHYEAAALDKPHVFSEPMYLVHVTGWPHDRFTPEKPMTAPQGARLSVWRTDPHDARHIPPPGSGGVLFSTASFSLMNSGNRTLRAPKRSWKVEMESDDPGHDELLGMHRFNLKAMYNDPSQMREALAWGLFARAGVPASQHTYAKLAFDDIYFGLFSLIEQVDKQFLQDHFGANHKGNLYKAYCGDIGCATLGHRIGEGGDDSGRQYAGKNPDNLTYRLKGNSDDPAANTFDDLAQFVRMINGVGLPGGDKRFDTDAFRKSVEGIFNVRAFLRWAAVNLLIGSWDNYFATPANYYLYNSGLDGKADGFMDKPYFTFIPWDYDNSFGIDYFDTDWQYTDILDWPSNTARYCAKGGHPDARSRIPLVQNLVSNTEFRSYYLDAIEQLLATEFTPNAIDACMRGSAGAPLWPRVAQAAYLESTTPDGPPFTGRQFANHEVYLAADQQYELRHGDTHVAGIIHYVRMRFDSAKAQVAKLRAAGSARGGSGPTFPAVMEPLPPAP</sequence>